<keyword evidence="2" id="KW-0012">Acyltransferase</keyword>
<feature type="compositionally biased region" description="Basic and acidic residues" evidence="1">
    <location>
        <begin position="1"/>
        <end position="28"/>
    </location>
</feature>
<keyword evidence="3" id="KW-1185">Reference proteome</keyword>
<feature type="compositionally biased region" description="Pro residues" evidence="1">
    <location>
        <begin position="53"/>
        <end position="63"/>
    </location>
</feature>
<keyword evidence="2" id="KW-0449">Lipoprotein</keyword>
<proteinExistence type="predicted"/>
<feature type="compositionally biased region" description="Basic and acidic residues" evidence="1">
    <location>
        <begin position="91"/>
        <end position="107"/>
    </location>
</feature>
<organism evidence="2 3">
    <name type="scientific">Carbonactinospora thermoautotrophica</name>
    <dbReference type="NCBI Taxonomy" id="1469144"/>
    <lineage>
        <taxon>Bacteria</taxon>
        <taxon>Bacillati</taxon>
        <taxon>Actinomycetota</taxon>
        <taxon>Actinomycetes</taxon>
        <taxon>Kitasatosporales</taxon>
        <taxon>Carbonactinosporaceae</taxon>
        <taxon>Carbonactinospora</taxon>
    </lineage>
</organism>
<comment type="caution">
    <text evidence="2">The sequence shown here is derived from an EMBL/GenBank/DDBJ whole genome shotgun (WGS) entry which is preliminary data.</text>
</comment>
<dbReference type="AlphaFoldDB" id="A0A132MT12"/>
<sequence length="246" mass="26705">MGRQRQDRDRGHGERPPPVRRERDRQCEPADGGYGEDAYQAPHTQGGARCHCLPPPPSAPTPPNHSRECWHDGTTFGGVGLSRRRISGTWKGDREPSPQRARPREEPETPFGPTSSCWRHARESLSTGRRSPSRVAPPVGSASQGSQPQVLDLAPGCRATTPGPAARASTCRPPSRSSCGGLLQTVLRRRRALSTGGLPAETGRNRRSRGCEGNAEFTMGSPESRRLSPVPHVGWGSPWPTRPGQR</sequence>
<dbReference type="Proteomes" id="UP000070188">
    <property type="component" value="Unassembled WGS sequence"/>
</dbReference>
<evidence type="ECO:0000313" key="3">
    <source>
        <dbReference type="Proteomes" id="UP000070188"/>
    </source>
</evidence>
<dbReference type="PATRIC" id="fig|1469144.10.peg.2180"/>
<name>A0A132MT12_9ACTN</name>
<protein>
    <submittedName>
        <fullName evidence="2">Apolipoprotein N-acyltransferase</fullName>
    </submittedName>
</protein>
<dbReference type="GO" id="GO:0016746">
    <property type="term" value="F:acyltransferase activity"/>
    <property type="evidence" value="ECO:0007669"/>
    <property type="project" value="UniProtKB-KW"/>
</dbReference>
<reference evidence="3" key="1">
    <citation type="submission" date="2015-04" db="EMBL/GenBank/DDBJ databases">
        <title>Physiological reanalysis, assessment of diazotrophy, and genome sequences of multiple isolates of Streptomyces thermoautotrophicus.</title>
        <authorList>
            <person name="MacKellar D.C."/>
            <person name="Lieber L."/>
            <person name="Norman J."/>
            <person name="Bolger A."/>
            <person name="Tobin C."/>
            <person name="Murray J.W."/>
            <person name="Chang R."/>
            <person name="Ford T."/>
            <person name="Nguyen P.Q."/>
            <person name="Woodward J."/>
            <person name="Permingeat H."/>
            <person name="Joshi N.S."/>
            <person name="Silver P.A."/>
            <person name="Usadel B."/>
            <person name="Rutherford A.W."/>
            <person name="Friesen M."/>
            <person name="Prell J."/>
        </authorList>
    </citation>
    <scope>NUCLEOTIDE SEQUENCE [LARGE SCALE GENOMIC DNA]</scope>
    <source>
        <strain evidence="3">H1</strain>
    </source>
</reference>
<feature type="region of interest" description="Disordered" evidence="1">
    <location>
        <begin position="1"/>
        <end position="246"/>
    </location>
</feature>
<evidence type="ECO:0000256" key="1">
    <source>
        <dbReference type="SAM" id="MobiDB-lite"/>
    </source>
</evidence>
<keyword evidence="2" id="KW-0808">Transferase</keyword>
<dbReference type="EMBL" id="LAXD01000001">
    <property type="protein sequence ID" value="KWX00983.1"/>
    <property type="molecule type" value="Genomic_DNA"/>
</dbReference>
<evidence type="ECO:0000313" key="2">
    <source>
        <dbReference type="EMBL" id="KWX00983.1"/>
    </source>
</evidence>
<dbReference type="STRING" id="1469144.LI90_2011"/>
<gene>
    <name evidence="2" type="ORF">LI90_2011</name>
</gene>
<accession>A0A132MT12</accession>